<accession>A0A1H7P6Z4</accession>
<dbReference type="AlphaFoldDB" id="A0A1H7P6Z4"/>
<reference evidence="1 2" key="1">
    <citation type="submission" date="2016-10" db="EMBL/GenBank/DDBJ databases">
        <authorList>
            <person name="de Groot N.N."/>
        </authorList>
    </citation>
    <scope>NUCLEOTIDE SEQUENCE [LARGE SCALE GENOMIC DNA]</scope>
    <source>
        <strain evidence="1 2">DSM 21039</strain>
    </source>
</reference>
<dbReference type="RefSeq" id="WP_089908483.1">
    <property type="nucleotide sequence ID" value="NZ_FOBB01000002.1"/>
</dbReference>
<organism evidence="1 2">
    <name type="scientific">Chitinophaga rupis</name>
    <dbReference type="NCBI Taxonomy" id="573321"/>
    <lineage>
        <taxon>Bacteria</taxon>
        <taxon>Pseudomonadati</taxon>
        <taxon>Bacteroidota</taxon>
        <taxon>Chitinophagia</taxon>
        <taxon>Chitinophagales</taxon>
        <taxon>Chitinophagaceae</taxon>
        <taxon>Chitinophaga</taxon>
    </lineage>
</organism>
<gene>
    <name evidence="1" type="ORF">SAMN04488505_1022</name>
</gene>
<dbReference type="STRING" id="573321.SAMN04488505_1022"/>
<proteinExistence type="predicted"/>
<sequence length="266" mass="29351">MGILKDGIQFTGSVGNISAYTIKGSDKIILRRKGGATKEQIATSPRFERTRENNSEFGICASTAGRIKRMMRCVDNMADYNFTSTLSSLLRKRMQPRDTVSERGRRGLLFSQHAALLQGFRLNLKNPFESVVRQMPICSIDRATGKGVVQLPELTPGVNLLLPPNPPLYRFVLGMGAITDIKHNGRDYTEINPKPLPAVFSTATEWHGNQQTFNAQRIELPLELPEGWDTTATFLLFIGLEMGKPLTASEIEEVKGRGCAVIAAVG</sequence>
<dbReference type="EMBL" id="FOBB01000002">
    <property type="protein sequence ID" value="SEL30847.1"/>
    <property type="molecule type" value="Genomic_DNA"/>
</dbReference>
<name>A0A1H7P6Z4_9BACT</name>
<evidence type="ECO:0000313" key="2">
    <source>
        <dbReference type="Proteomes" id="UP000198984"/>
    </source>
</evidence>
<evidence type="ECO:0000313" key="1">
    <source>
        <dbReference type="EMBL" id="SEL30847.1"/>
    </source>
</evidence>
<dbReference type="Proteomes" id="UP000198984">
    <property type="component" value="Unassembled WGS sequence"/>
</dbReference>
<keyword evidence="2" id="KW-1185">Reference proteome</keyword>
<protein>
    <submittedName>
        <fullName evidence="1">Uncharacterized protein</fullName>
    </submittedName>
</protein>
<dbReference type="OrthoDB" id="668426at2"/>